<accession>A0ABW2SDL2</accession>
<dbReference type="EMBL" id="JBHTBZ010000041">
    <property type="protein sequence ID" value="MFC7461556.1"/>
    <property type="molecule type" value="Genomic_DNA"/>
</dbReference>
<evidence type="ECO:0000313" key="1">
    <source>
        <dbReference type="EMBL" id="MFC7461556.1"/>
    </source>
</evidence>
<reference evidence="2" key="1">
    <citation type="journal article" date="2019" name="Int. J. Syst. Evol. Microbiol.">
        <title>The Global Catalogue of Microorganisms (GCM) 10K type strain sequencing project: providing services to taxonomists for standard genome sequencing and annotation.</title>
        <authorList>
            <consortium name="The Broad Institute Genomics Platform"/>
            <consortium name="The Broad Institute Genome Sequencing Center for Infectious Disease"/>
            <person name="Wu L."/>
            <person name="Ma J."/>
        </authorList>
    </citation>
    <scope>NUCLEOTIDE SEQUENCE [LARGE SCALE GENOMIC DNA]</scope>
    <source>
        <strain evidence="2">CCUG 53903</strain>
    </source>
</reference>
<sequence>MTTRRNIPEDQARTAALLDSVPYDLTQRNWLGHTGGAALIDAMLLLGATKAELVAGKRGAVDEHIRHLRIEHGLELVEVDGKKRFRDPRQQ</sequence>
<dbReference type="Proteomes" id="UP001596457">
    <property type="component" value="Unassembled WGS sequence"/>
</dbReference>
<proteinExistence type="predicted"/>
<evidence type="ECO:0000313" key="2">
    <source>
        <dbReference type="Proteomes" id="UP001596457"/>
    </source>
</evidence>
<gene>
    <name evidence="1" type="ORF">ACFQU0_14075</name>
</gene>
<name>A0ABW2SDL2_9BURK</name>
<comment type="caution">
    <text evidence="1">The sequence shown here is derived from an EMBL/GenBank/DDBJ whole genome shotgun (WGS) entry which is preliminary data.</text>
</comment>
<protein>
    <submittedName>
        <fullName evidence="1">Uncharacterized protein</fullName>
    </submittedName>
</protein>
<organism evidence="1 2">
    <name type="scientific">Hydrogenophaga defluvii</name>
    <dbReference type="NCBI Taxonomy" id="249410"/>
    <lineage>
        <taxon>Bacteria</taxon>
        <taxon>Pseudomonadati</taxon>
        <taxon>Pseudomonadota</taxon>
        <taxon>Betaproteobacteria</taxon>
        <taxon>Burkholderiales</taxon>
        <taxon>Comamonadaceae</taxon>
        <taxon>Hydrogenophaga</taxon>
    </lineage>
</organism>
<keyword evidence="2" id="KW-1185">Reference proteome</keyword>